<dbReference type="Pfam" id="PF01206">
    <property type="entry name" value="TusA"/>
    <property type="match status" value="1"/>
</dbReference>
<dbReference type="RefSeq" id="WP_002456801.1">
    <property type="nucleotide sequence ID" value="NZ_AP028322.1"/>
</dbReference>
<dbReference type="InterPro" id="IPR001455">
    <property type="entry name" value="TusA-like"/>
</dbReference>
<dbReference type="PANTHER" id="PTHR34655">
    <property type="entry name" value="CONSERVED WITHIN P. AEROPHILUM"/>
    <property type="match status" value="1"/>
</dbReference>
<dbReference type="Gene3D" id="3.40.250.10">
    <property type="entry name" value="Rhodanese-like domain"/>
    <property type="match status" value="1"/>
</dbReference>
<dbReference type="Gene3D" id="3.30.110.40">
    <property type="entry name" value="TusA-like domain"/>
    <property type="match status" value="1"/>
</dbReference>
<dbReference type="InterPro" id="IPR032836">
    <property type="entry name" value="DsrE2-like"/>
</dbReference>
<dbReference type="AlphaFoldDB" id="A0A2R3SZT8"/>
<sequence length="356" mass="40453">MSQYKTKHINDFTKKELQELGSKGQLIDVRQPEEYELGHIKNALLHSVENIENFKQDRNKTYYIYCKSGNRSRKASQFLTQRGYNVVNLDGGYTAYEQQHNNESFKLKEDKEIQIKHNRKTFNYSNLQCPGPIVNISKEMKNIAIGDQIEVVVTDHGFLNDIKSWVKQTGHTLVRLNDSGNEIRAIIQKEENKNIEVTHTKNGTTIVLFNGELDKAVAAMIIANGAKAAGRDVTIFCTFWGLNALKKTQSQRIKKKGIAKLFDFMLPNSPIKMPISKMNMFGVGNLMMRYVMKKKNVDDLPSLINQAVEQGVKLIACTMSMDVMGITKEELRDDVEYGGVGAYIGYTEQANHNLFI</sequence>
<dbReference type="Gene3D" id="3.40.1260.10">
    <property type="entry name" value="DsrEFH-like"/>
    <property type="match status" value="1"/>
</dbReference>
<dbReference type="SUPFAM" id="SSF64307">
    <property type="entry name" value="SirA-like"/>
    <property type="match status" value="1"/>
</dbReference>
<dbReference type="InterPro" id="IPR036873">
    <property type="entry name" value="Rhodanese-like_dom_sf"/>
</dbReference>
<proteinExistence type="predicted"/>
<reference evidence="1" key="1">
    <citation type="journal article" date="2018" name="Infect. Genet. Evol.">
        <title>First description of novel arginine catabolic mobile elements (ACMEs) types IV and V harboring a kdp operon in Staphylococcus epidermidis characterized by whole genome sequencing.</title>
        <authorList>
            <person name="O'Connor A.M."/>
            <person name="McManus B.A."/>
            <person name="Coleman D.C."/>
        </authorList>
    </citation>
    <scope>NUCLEOTIDE SEQUENCE</scope>
    <source>
        <strain evidence="1">PS19PH</strain>
    </source>
</reference>
<dbReference type="InterPro" id="IPR027396">
    <property type="entry name" value="DsrEFH-like"/>
</dbReference>
<name>A0A2R3SZT8_STAEP</name>
<dbReference type="SUPFAM" id="SSF52821">
    <property type="entry name" value="Rhodanese/Cell cycle control phosphatase"/>
    <property type="match status" value="1"/>
</dbReference>
<dbReference type="SMART" id="SM00450">
    <property type="entry name" value="RHOD"/>
    <property type="match status" value="1"/>
</dbReference>
<dbReference type="PROSITE" id="PS50206">
    <property type="entry name" value="RHODANESE_3"/>
    <property type="match status" value="1"/>
</dbReference>
<dbReference type="InterPro" id="IPR001763">
    <property type="entry name" value="Rhodanese-like_dom"/>
</dbReference>
<evidence type="ECO:0000313" key="1">
    <source>
        <dbReference type="EMBL" id="AVP80800.1"/>
    </source>
</evidence>
<dbReference type="SUPFAM" id="SSF75169">
    <property type="entry name" value="DsrEFH-like"/>
    <property type="match status" value="1"/>
</dbReference>
<organism evidence="1">
    <name type="scientific">Staphylococcus epidermidis</name>
    <dbReference type="NCBI Taxonomy" id="1282"/>
    <lineage>
        <taxon>Bacteria</taxon>
        <taxon>Bacillati</taxon>
        <taxon>Bacillota</taxon>
        <taxon>Bacilli</taxon>
        <taxon>Bacillales</taxon>
        <taxon>Staphylococcaceae</taxon>
        <taxon>Staphylococcus</taxon>
    </lineage>
</organism>
<dbReference type="EMBL" id="MG787423">
    <property type="protein sequence ID" value="AVP80800.1"/>
    <property type="molecule type" value="Genomic_DNA"/>
</dbReference>
<dbReference type="Pfam" id="PF00581">
    <property type="entry name" value="Rhodanese"/>
    <property type="match status" value="1"/>
</dbReference>
<protein>
    <submittedName>
        <fullName evidence="1">Uncharacterized protein</fullName>
    </submittedName>
</protein>
<dbReference type="CDD" id="cd00158">
    <property type="entry name" value="RHOD"/>
    <property type="match status" value="1"/>
</dbReference>
<dbReference type="InterPro" id="IPR036868">
    <property type="entry name" value="TusA-like_sf"/>
</dbReference>
<accession>A0A2R3SZT8</accession>
<dbReference type="PANTHER" id="PTHR34655:SF2">
    <property type="entry name" value="PEROXIREDOXIN FAMILY PROTEIN"/>
    <property type="match status" value="1"/>
</dbReference>
<dbReference type="Pfam" id="PF13686">
    <property type="entry name" value="DrsE_2"/>
    <property type="match status" value="1"/>
</dbReference>